<dbReference type="EMBL" id="LRQE01000025">
    <property type="protein sequence ID" value="KXA30399.1"/>
    <property type="molecule type" value="Genomic_DNA"/>
</dbReference>
<feature type="domain" description="NEAT" evidence="6">
    <location>
        <begin position="38"/>
        <end position="181"/>
    </location>
</feature>
<accession>A0A133PP45</accession>
<dbReference type="Proteomes" id="UP000070174">
    <property type="component" value="Unassembled WGS sequence"/>
</dbReference>
<comment type="subcellular location">
    <subcellularLocation>
        <location evidence="1">Cell envelope</location>
    </subcellularLocation>
</comment>
<evidence type="ECO:0000313" key="8">
    <source>
        <dbReference type="Proteomes" id="UP000070174"/>
    </source>
</evidence>
<protein>
    <submittedName>
        <fullName evidence="7">Iron transport-associated domain protein</fullName>
    </submittedName>
</protein>
<keyword evidence="2 5" id="KW-0732">Signal</keyword>
<proteinExistence type="predicted"/>
<dbReference type="RefSeq" id="WP_060800044.1">
    <property type="nucleotide sequence ID" value="NZ_KQ957097.1"/>
</dbReference>
<feature type="region of interest" description="Disordered" evidence="3">
    <location>
        <begin position="336"/>
        <end position="430"/>
    </location>
</feature>
<dbReference type="Gene3D" id="2.60.40.1850">
    <property type="match status" value="1"/>
</dbReference>
<evidence type="ECO:0000256" key="5">
    <source>
        <dbReference type="SAM" id="SignalP"/>
    </source>
</evidence>
<dbReference type="InterPro" id="IPR006635">
    <property type="entry name" value="NEAT_dom"/>
</dbReference>
<evidence type="ECO:0000256" key="3">
    <source>
        <dbReference type="SAM" id="MobiDB-lite"/>
    </source>
</evidence>
<evidence type="ECO:0000256" key="1">
    <source>
        <dbReference type="ARBA" id="ARBA00004196"/>
    </source>
</evidence>
<reference evidence="7 8" key="1">
    <citation type="submission" date="2016-01" db="EMBL/GenBank/DDBJ databases">
        <authorList>
            <person name="Oliw E.H."/>
        </authorList>
    </citation>
    <scope>NUCLEOTIDE SEQUENCE [LARGE SCALE GENOMIC DNA]</scope>
    <source>
        <strain evidence="7 8">CMW7756A</strain>
    </source>
</reference>
<dbReference type="GO" id="GO:0030313">
    <property type="term" value="C:cell envelope"/>
    <property type="evidence" value="ECO:0007669"/>
    <property type="project" value="UniProtKB-SubCell"/>
</dbReference>
<feature type="signal peptide" evidence="5">
    <location>
        <begin position="1"/>
        <end position="25"/>
    </location>
</feature>
<comment type="caution">
    <text evidence="7">The sequence shown here is derived from an EMBL/GenBank/DDBJ whole genome shotgun (WGS) entry which is preliminary data.</text>
</comment>
<keyword evidence="4" id="KW-1133">Transmembrane helix</keyword>
<feature type="compositionally biased region" description="Polar residues" evidence="3">
    <location>
        <begin position="336"/>
        <end position="356"/>
    </location>
</feature>
<feature type="chain" id="PRO_5007458434" evidence="5">
    <location>
        <begin position="26"/>
        <end position="493"/>
    </location>
</feature>
<keyword evidence="4" id="KW-0812">Transmembrane</keyword>
<dbReference type="InterPro" id="IPR037250">
    <property type="entry name" value="NEAT_dom_sf"/>
</dbReference>
<gene>
    <name evidence="7" type="ORF">HMPREF3229_00862</name>
</gene>
<feature type="compositionally biased region" description="Polar residues" evidence="3">
    <location>
        <begin position="408"/>
        <end position="425"/>
    </location>
</feature>
<keyword evidence="4" id="KW-0472">Membrane</keyword>
<evidence type="ECO:0000313" key="7">
    <source>
        <dbReference type="EMBL" id="KXA30399.1"/>
    </source>
</evidence>
<feature type="transmembrane region" description="Helical" evidence="4">
    <location>
        <begin position="446"/>
        <end position="465"/>
    </location>
</feature>
<evidence type="ECO:0000256" key="4">
    <source>
        <dbReference type="SAM" id="Phobius"/>
    </source>
</evidence>
<sequence length="493" mass="55664">MKNKKIYISLVFLLSLLFLTNFVFADNESTPERKEINLEDGCYEIPIKLWHAIEEKPSMGNKALIQKAEIEVKNKEANLYIGSDKMEYMSITASLVNIYFQKEDGIYHRAEAGCYDLEVPKEKDKRPRVFRTNLINMDEMTKVYVDPKVEPMGDEPIRARIKLDFDQIKKINESEATLIKKFKDGPKKPDFNSKEAGEVQNKNLIVNYGPDSFKEEFTFYGNKLSGKEAEEFTKSFDKLDQVNVFKIEFLGPLDEITGKEENVQAKRKKIYANKEFDLKLPLLKFKGQDKLSLYEIINGEKKKIDFKVNGDYIEFKTKDSAIFIVAKAAGSGMQANQTIDNNKLPTLSNISTGTSSSKEDRAKAFMTTVKKPQTQKISSSSDSSSPMPVEGPQVSSTTLNTSPPPIGSLQSKISGQENKGPSSNQNKDKEIGAEGQEIEEKETKGIIILILLIFIGLNAAAFVVIRKNLQEVKDMKDEMMFLGGLKDNEKNNK</sequence>
<name>A0A133PP45_9FIRM</name>
<dbReference type="AlphaFoldDB" id="A0A133PP45"/>
<evidence type="ECO:0000259" key="6">
    <source>
        <dbReference type="PROSITE" id="PS50978"/>
    </source>
</evidence>
<organism evidence="7">
    <name type="scientific">Peptoniphilus harei</name>
    <dbReference type="NCBI Taxonomy" id="54005"/>
    <lineage>
        <taxon>Bacteria</taxon>
        <taxon>Bacillati</taxon>
        <taxon>Bacillota</taxon>
        <taxon>Tissierellia</taxon>
        <taxon>Tissierellales</taxon>
        <taxon>Peptoniphilaceae</taxon>
        <taxon>Peptoniphilus</taxon>
    </lineage>
</organism>
<dbReference type="PROSITE" id="PS50978">
    <property type="entry name" value="NEAT"/>
    <property type="match status" value="1"/>
</dbReference>
<dbReference type="PATRIC" id="fig|54005.3.peg.847"/>
<evidence type="ECO:0000256" key="2">
    <source>
        <dbReference type="ARBA" id="ARBA00022729"/>
    </source>
</evidence>